<sequence>MTNLILKTQIQFSAKIKGNHLHGLTNVQKEYLSSIGFGPLLNIKVDGSASRIGYYAVNNFDPERMVLTIERGEIPITRQLIHDMLGLPLGNVNINSLNFTPAQEKPVDLWFAQFNSENDIRPKGVQRAIKILKDVGLLFKVNFLVLIRNTLGQSKSMGTCDVSMLAKVLEDLDLSDIDWCSYVLECLKNTKHAWNPMNDTSYYVGPIILLTLVYLEHVSCDAVTIDRGRPAICFWDVETIRLHEEYEIRNGGLGTGDLQEPYIPQDDNAENVNSANGSVTSQNLRPKISLLIR</sequence>
<keyword evidence="2" id="KW-1185">Reference proteome</keyword>
<protein>
    <submittedName>
        <fullName evidence="1">Uncharacterized protein</fullName>
    </submittedName>
</protein>
<dbReference type="AlphaFoldDB" id="A0AAU9LPM2"/>
<evidence type="ECO:0000313" key="2">
    <source>
        <dbReference type="Proteomes" id="UP001157418"/>
    </source>
</evidence>
<dbReference type="EMBL" id="CAKMRJ010000001">
    <property type="protein sequence ID" value="CAH1415276.1"/>
    <property type="molecule type" value="Genomic_DNA"/>
</dbReference>
<dbReference type="PANTHER" id="PTHR34835">
    <property type="entry name" value="OS07G0283600 PROTEIN-RELATED"/>
    <property type="match status" value="1"/>
</dbReference>
<proteinExistence type="predicted"/>
<comment type="caution">
    <text evidence="1">The sequence shown here is derived from an EMBL/GenBank/DDBJ whole genome shotgun (WGS) entry which is preliminary data.</text>
</comment>
<gene>
    <name evidence="1" type="ORF">LVIROSA_LOCUS3134</name>
</gene>
<reference evidence="1 2" key="1">
    <citation type="submission" date="2022-01" db="EMBL/GenBank/DDBJ databases">
        <authorList>
            <person name="Xiong W."/>
            <person name="Schranz E."/>
        </authorList>
    </citation>
    <scope>NUCLEOTIDE SEQUENCE [LARGE SCALE GENOMIC DNA]</scope>
</reference>
<evidence type="ECO:0000313" key="1">
    <source>
        <dbReference type="EMBL" id="CAH1415276.1"/>
    </source>
</evidence>
<organism evidence="1 2">
    <name type="scientific">Lactuca virosa</name>
    <dbReference type="NCBI Taxonomy" id="75947"/>
    <lineage>
        <taxon>Eukaryota</taxon>
        <taxon>Viridiplantae</taxon>
        <taxon>Streptophyta</taxon>
        <taxon>Embryophyta</taxon>
        <taxon>Tracheophyta</taxon>
        <taxon>Spermatophyta</taxon>
        <taxon>Magnoliopsida</taxon>
        <taxon>eudicotyledons</taxon>
        <taxon>Gunneridae</taxon>
        <taxon>Pentapetalae</taxon>
        <taxon>asterids</taxon>
        <taxon>campanulids</taxon>
        <taxon>Asterales</taxon>
        <taxon>Asteraceae</taxon>
        <taxon>Cichorioideae</taxon>
        <taxon>Cichorieae</taxon>
        <taxon>Lactucinae</taxon>
        <taxon>Lactuca</taxon>
    </lineage>
</organism>
<dbReference type="PANTHER" id="PTHR34835:SF90">
    <property type="entry name" value="AMINOTRANSFERASE-LIKE PLANT MOBILE DOMAIN-CONTAINING PROTEIN"/>
    <property type="match status" value="1"/>
</dbReference>
<accession>A0AAU9LPM2</accession>
<dbReference type="Proteomes" id="UP001157418">
    <property type="component" value="Unassembled WGS sequence"/>
</dbReference>
<name>A0AAU9LPM2_9ASTR</name>